<dbReference type="GO" id="GO:0016853">
    <property type="term" value="F:isomerase activity"/>
    <property type="evidence" value="ECO:0007669"/>
    <property type="project" value="UniProtKB-ARBA"/>
</dbReference>
<evidence type="ECO:0000259" key="3">
    <source>
        <dbReference type="Pfam" id="PF01557"/>
    </source>
</evidence>
<keyword evidence="5" id="KW-1185">Reference proteome</keyword>
<evidence type="ECO:0000256" key="2">
    <source>
        <dbReference type="ARBA" id="ARBA00022723"/>
    </source>
</evidence>
<dbReference type="GO" id="GO:0046872">
    <property type="term" value="F:metal ion binding"/>
    <property type="evidence" value="ECO:0007669"/>
    <property type="project" value="UniProtKB-KW"/>
</dbReference>
<reference evidence="4 5" key="1">
    <citation type="submission" date="2016-10" db="EMBL/GenBank/DDBJ databases">
        <authorList>
            <person name="de Groot N.N."/>
        </authorList>
    </citation>
    <scope>NUCLEOTIDE SEQUENCE [LARGE SCALE GENOMIC DNA]</scope>
    <source>
        <strain evidence="4 5">DSM 20678</strain>
    </source>
</reference>
<dbReference type="InterPro" id="IPR036663">
    <property type="entry name" value="Fumarylacetoacetase_C_sf"/>
</dbReference>
<evidence type="ECO:0000256" key="1">
    <source>
        <dbReference type="ARBA" id="ARBA00010211"/>
    </source>
</evidence>
<comment type="similarity">
    <text evidence="1">Belongs to the FAH family.</text>
</comment>
<dbReference type="GO" id="GO:0019752">
    <property type="term" value="P:carboxylic acid metabolic process"/>
    <property type="evidence" value="ECO:0007669"/>
    <property type="project" value="UniProtKB-ARBA"/>
</dbReference>
<name>A0A1I5WA41_9FIRM</name>
<keyword evidence="2" id="KW-0479">Metal-binding</keyword>
<gene>
    <name evidence="4" type="ORF">SAMN05444406_11521</name>
</gene>
<evidence type="ECO:0000313" key="4">
    <source>
        <dbReference type="EMBL" id="SFQ16612.1"/>
    </source>
</evidence>
<dbReference type="OrthoDB" id="9805307at2"/>
<dbReference type="PANTHER" id="PTHR11820:SF7">
    <property type="entry name" value="ACYLPYRUVASE FAHD1, MITOCHONDRIAL"/>
    <property type="match status" value="1"/>
</dbReference>
<dbReference type="FunFam" id="3.90.850.10:FF:000002">
    <property type="entry name" value="2-hydroxyhepta-2,4-diene-1,7-dioate isomerase"/>
    <property type="match status" value="1"/>
</dbReference>
<feature type="domain" description="Fumarylacetoacetase-like C-terminal" evidence="3">
    <location>
        <begin position="83"/>
        <end position="291"/>
    </location>
</feature>
<sequence>MYLATFKIGDKEDWGLVRPEVGLICPAKVWVGQNAPATLLDFIRLSADDKKLLSYEPPLPNEQWLAIDEVELIAPIPRPVRNIFCVGKNYMDHIEEMNKDISGLNIQYPQYFTKATHTVTGPFADVPLHSDVTAQVDYEAELAVIIGKEGINIPEDKAMDYVFGYTIINDVTARDLQQNHSQWFKGKSLDGFCPMGPWIVTRDEIIHPVELNISSWVNGELRQRSNTRHMIFSIPKLISILSQGLTLEPGDILATGTPAGVGMGFDPPRVLKSGDVVRIEVEKIGYIENRFVE</sequence>
<dbReference type="RefSeq" id="WP_025746823.1">
    <property type="nucleotide sequence ID" value="NZ_FOXR01000015.1"/>
</dbReference>
<dbReference type="GO" id="GO:0018773">
    <property type="term" value="F:acetylpyruvate hydrolase activity"/>
    <property type="evidence" value="ECO:0007669"/>
    <property type="project" value="TreeGrafter"/>
</dbReference>
<dbReference type="InterPro" id="IPR011234">
    <property type="entry name" value="Fumarylacetoacetase-like_C"/>
</dbReference>
<dbReference type="AlphaFoldDB" id="A0A1I5WA41"/>
<accession>A0A1I5WA41</accession>
<dbReference type="STRING" id="937334.SAMN05444406_11521"/>
<dbReference type="Pfam" id="PF01557">
    <property type="entry name" value="FAA_hydrolase"/>
    <property type="match status" value="1"/>
</dbReference>
<dbReference type="EMBL" id="FOXR01000015">
    <property type="protein sequence ID" value="SFQ16612.1"/>
    <property type="molecule type" value="Genomic_DNA"/>
</dbReference>
<evidence type="ECO:0000313" key="5">
    <source>
        <dbReference type="Proteomes" id="UP000198577"/>
    </source>
</evidence>
<dbReference type="SUPFAM" id="SSF56529">
    <property type="entry name" value="FAH"/>
    <property type="match status" value="1"/>
</dbReference>
<dbReference type="Proteomes" id="UP000198577">
    <property type="component" value="Unassembled WGS sequence"/>
</dbReference>
<dbReference type="PANTHER" id="PTHR11820">
    <property type="entry name" value="ACYLPYRUVASE"/>
    <property type="match status" value="1"/>
</dbReference>
<protein>
    <submittedName>
        <fullName evidence="4">2-keto-4-pentenoate hydratase/2-oxohepta-3-ene-1,7-dioic acid hydratase (Catechol pathway)</fullName>
    </submittedName>
</protein>
<dbReference type="Gene3D" id="3.90.850.10">
    <property type="entry name" value="Fumarylacetoacetase-like, C-terminal domain"/>
    <property type="match status" value="1"/>
</dbReference>
<organism evidence="4 5">
    <name type="scientific">Caldicoprobacter faecalis</name>
    <dbReference type="NCBI Taxonomy" id="937334"/>
    <lineage>
        <taxon>Bacteria</taxon>
        <taxon>Bacillati</taxon>
        <taxon>Bacillota</taxon>
        <taxon>Clostridia</taxon>
        <taxon>Caldicoprobacterales</taxon>
        <taxon>Caldicoprobacteraceae</taxon>
        <taxon>Caldicoprobacter</taxon>
    </lineage>
</organism>
<proteinExistence type="inferred from homology"/>